<name>A0AAE0G1L6_9CHLO</name>
<keyword evidence="2" id="KW-1185">Reference proteome</keyword>
<dbReference type="EMBL" id="LGRX02010710">
    <property type="protein sequence ID" value="KAK3269860.1"/>
    <property type="molecule type" value="Genomic_DNA"/>
</dbReference>
<protein>
    <submittedName>
        <fullName evidence="1">Uncharacterized protein</fullName>
    </submittedName>
</protein>
<organism evidence="1 2">
    <name type="scientific">Cymbomonas tetramitiformis</name>
    <dbReference type="NCBI Taxonomy" id="36881"/>
    <lineage>
        <taxon>Eukaryota</taxon>
        <taxon>Viridiplantae</taxon>
        <taxon>Chlorophyta</taxon>
        <taxon>Pyramimonadophyceae</taxon>
        <taxon>Pyramimonadales</taxon>
        <taxon>Pyramimonadaceae</taxon>
        <taxon>Cymbomonas</taxon>
    </lineage>
</organism>
<evidence type="ECO:0000313" key="2">
    <source>
        <dbReference type="Proteomes" id="UP001190700"/>
    </source>
</evidence>
<dbReference type="AlphaFoldDB" id="A0AAE0G1L6"/>
<gene>
    <name evidence="1" type="ORF">CYMTET_21719</name>
</gene>
<comment type="caution">
    <text evidence="1">The sequence shown here is derived from an EMBL/GenBank/DDBJ whole genome shotgun (WGS) entry which is preliminary data.</text>
</comment>
<evidence type="ECO:0000313" key="1">
    <source>
        <dbReference type="EMBL" id="KAK3269860.1"/>
    </source>
</evidence>
<reference evidence="1 2" key="1">
    <citation type="journal article" date="2015" name="Genome Biol. Evol.">
        <title>Comparative Genomics of a Bacterivorous Green Alga Reveals Evolutionary Causalities and Consequences of Phago-Mixotrophic Mode of Nutrition.</title>
        <authorList>
            <person name="Burns J.A."/>
            <person name="Paasch A."/>
            <person name="Narechania A."/>
            <person name="Kim E."/>
        </authorList>
    </citation>
    <scope>NUCLEOTIDE SEQUENCE [LARGE SCALE GENOMIC DNA]</scope>
    <source>
        <strain evidence="1 2">PLY_AMNH</strain>
    </source>
</reference>
<dbReference type="Proteomes" id="UP001190700">
    <property type="component" value="Unassembled WGS sequence"/>
</dbReference>
<accession>A0AAE0G1L6</accession>
<sequence>MYNVAKVIWLAREAVSIDNVIKSKTELVQLNRGHGFLRTFRTLTGRTYENSTTAAGVWRSRYGCRD</sequence>
<proteinExistence type="predicted"/>